<evidence type="ECO:0000256" key="5">
    <source>
        <dbReference type="ARBA" id="ARBA00022525"/>
    </source>
</evidence>
<dbReference type="Pfam" id="PF22638">
    <property type="entry name" value="FlgK_D1"/>
    <property type="match status" value="1"/>
</dbReference>
<dbReference type="InterPro" id="IPR001444">
    <property type="entry name" value="Flag_bb_rod_N"/>
</dbReference>
<feature type="domain" description="Flagellar basal-body/hook protein C-terminal" evidence="8">
    <location>
        <begin position="608"/>
        <end position="644"/>
    </location>
</feature>
<dbReference type="PATRIC" id="fig|66969.6.peg.489"/>
<gene>
    <name evidence="11" type="primary">flgK</name>
    <name evidence="11" type="ORF">Lwal_0453</name>
</gene>
<sequence length="649" mass="69856">MSILNIAYSGLSAFQRALDVTGNNIVNSRTQGFTRQSIQFAPTTPNSFIGSYIGSGVTVSSIYRNTDQFANAQVRGTLSYRTQFEAFYNQASQIDKLLSQDGSSISTSLQTFFSSLGQLNDAPDNIASRGIVIKQSQSLIQQFNSLQTRLDQYQQNSTTQIRSAVQDINRITKQIAEVNVQLLGNQNAPELQDQRDDLLKQLSQYSDLSITEQGDGTITVGLSSGDMLVSGADQRDMVVGTNSDNITGTKVYLSNGSAGRVDVTGRLQSGMLGGLMDYEKNVIGQASQLIGQMAIGLSQTFNAQHKLGMDMNNQIGKDFFTDFNSQALMLNRATASTNNTGTGVLSVNISDVSQTKLSDYELVVTNAATNQIRVIRKSDGTSTTLNWTNTPPAPPAGQIVLDGMTISVDDVGNLADNDSFTLTPTRGAAKDLSLQISDPKEIAMASPVKTSASLSNTGQGQIKLGPIVNTNVVNKQFRIDFISDTQYNLVNVTDSVTTGPFAFVPNADNTVQIPNGVTPSYSVVLSGIPKSGDQFTAAYNTGGFGDNGNGLNLSNIQQSKIFSGGSQTLFDNYAGLLSEIGTRTSQAKTSFESADVLHQQALDLWEKKSGVNVDEEGINLLKFKQAYEATGKLLEISNQMMSMLFDIMR</sequence>
<evidence type="ECO:0000256" key="1">
    <source>
        <dbReference type="ARBA" id="ARBA00004365"/>
    </source>
</evidence>
<dbReference type="Pfam" id="PF00460">
    <property type="entry name" value="Flg_bb_rod"/>
    <property type="match status" value="1"/>
</dbReference>
<evidence type="ECO:0000259" key="9">
    <source>
        <dbReference type="Pfam" id="PF21158"/>
    </source>
</evidence>
<proteinExistence type="inferred from homology"/>
<evidence type="ECO:0000313" key="12">
    <source>
        <dbReference type="Proteomes" id="UP000054729"/>
    </source>
</evidence>
<dbReference type="GO" id="GO:0005576">
    <property type="term" value="C:extracellular region"/>
    <property type="evidence" value="ECO:0007669"/>
    <property type="project" value="UniProtKB-SubCell"/>
</dbReference>
<dbReference type="STRING" id="66969.Lwal_0453"/>
<dbReference type="InterPro" id="IPR010930">
    <property type="entry name" value="Flg_bb/hook_C_dom"/>
</dbReference>
<evidence type="ECO:0000259" key="10">
    <source>
        <dbReference type="Pfam" id="PF22638"/>
    </source>
</evidence>
<dbReference type="InterPro" id="IPR049119">
    <property type="entry name" value="FlgK_D2-like"/>
</dbReference>
<evidence type="ECO:0000256" key="2">
    <source>
        <dbReference type="ARBA" id="ARBA00004613"/>
    </source>
</evidence>
<dbReference type="PANTHER" id="PTHR30033">
    <property type="entry name" value="FLAGELLAR HOOK-ASSOCIATED PROTEIN 1"/>
    <property type="match status" value="1"/>
</dbReference>
<feature type="domain" description="Flagellar hook-associated protein 1 D2-like" evidence="9">
    <location>
        <begin position="336"/>
        <end position="424"/>
    </location>
</feature>
<keyword evidence="6" id="KW-0975">Bacterial flagellum</keyword>
<name>A0A0W1AN18_9GAMM</name>
<accession>A0A0W1AN18</accession>
<keyword evidence="11" id="KW-0282">Flagellum</keyword>
<dbReference type="OrthoDB" id="9802553at2"/>
<dbReference type="GO" id="GO:0009424">
    <property type="term" value="C:bacterial-type flagellum hook"/>
    <property type="evidence" value="ECO:0007669"/>
    <property type="project" value="InterPro"/>
</dbReference>
<dbReference type="GO" id="GO:0005198">
    <property type="term" value="F:structural molecule activity"/>
    <property type="evidence" value="ECO:0007669"/>
    <property type="project" value="InterPro"/>
</dbReference>
<dbReference type="InterPro" id="IPR053927">
    <property type="entry name" value="FlgK_helical"/>
</dbReference>
<evidence type="ECO:0000256" key="4">
    <source>
        <dbReference type="ARBA" id="ARBA00016244"/>
    </source>
</evidence>
<evidence type="ECO:0000313" key="11">
    <source>
        <dbReference type="EMBL" id="KTD82711.1"/>
    </source>
</evidence>
<feature type="domain" description="Flagellar hook-associated protein FlgK helical" evidence="10">
    <location>
        <begin position="92"/>
        <end position="320"/>
    </location>
</feature>
<dbReference type="RefSeq" id="WP_058479313.1">
    <property type="nucleotide sequence ID" value="NZ_CAAAIQ010000002.1"/>
</dbReference>
<dbReference type="InterPro" id="IPR002371">
    <property type="entry name" value="FlgK"/>
</dbReference>
<dbReference type="GO" id="GO:0044780">
    <property type="term" value="P:bacterial-type flagellum assembly"/>
    <property type="evidence" value="ECO:0007669"/>
    <property type="project" value="InterPro"/>
</dbReference>
<evidence type="ECO:0000259" key="7">
    <source>
        <dbReference type="Pfam" id="PF00460"/>
    </source>
</evidence>
<dbReference type="AlphaFoldDB" id="A0A0W1AN18"/>
<keyword evidence="11" id="KW-0966">Cell projection</keyword>
<dbReference type="Pfam" id="PF21158">
    <property type="entry name" value="flgK_1st_1"/>
    <property type="match status" value="1"/>
</dbReference>
<evidence type="ECO:0000259" key="8">
    <source>
        <dbReference type="Pfam" id="PF06429"/>
    </source>
</evidence>
<dbReference type="NCBIfam" id="TIGR02492">
    <property type="entry name" value="flgK_ends"/>
    <property type="match status" value="1"/>
</dbReference>
<dbReference type="SUPFAM" id="SSF64518">
    <property type="entry name" value="Phase 1 flagellin"/>
    <property type="match status" value="2"/>
</dbReference>
<reference evidence="11 12" key="1">
    <citation type="submission" date="2015-11" db="EMBL/GenBank/DDBJ databases">
        <title>Genomic analysis of 38 Legionella species identifies large and diverse effector repertoires.</title>
        <authorList>
            <person name="Burstein D."/>
            <person name="Amaro F."/>
            <person name="Zusman T."/>
            <person name="Lifshitz Z."/>
            <person name="Cohen O."/>
            <person name="Gilbert J.A."/>
            <person name="Pupko T."/>
            <person name="Shuman H.A."/>
            <person name="Segal G."/>
        </authorList>
    </citation>
    <scope>NUCLEOTIDE SEQUENCE [LARGE SCALE GENOMIC DNA]</scope>
    <source>
        <strain evidence="11 12">ATCC 51914</strain>
    </source>
</reference>
<dbReference type="Pfam" id="PF06429">
    <property type="entry name" value="Flg_bbr_C"/>
    <property type="match status" value="1"/>
</dbReference>
<dbReference type="PRINTS" id="PR01005">
    <property type="entry name" value="FLGHOOKAP1"/>
</dbReference>
<comment type="similarity">
    <text evidence="3">Belongs to the flagella basal body rod proteins family.</text>
</comment>
<dbReference type="EMBL" id="LNZB01000007">
    <property type="protein sequence ID" value="KTD82711.1"/>
    <property type="molecule type" value="Genomic_DNA"/>
</dbReference>
<keyword evidence="12" id="KW-1185">Reference proteome</keyword>
<keyword evidence="5" id="KW-0964">Secreted</keyword>
<comment type="caution">
    <text evidence="11">The sequence shown here is derived from an EMBL/GenBank/DDBJ whole genome shotgun (WGS) entry which is preliminary data.</text>
</comment>
<organism evidence="11 12">
    <name type="scientific">Legionella waltersii</name>
    <dbReference type="NCBI Taxonomy" id="66969"/>
    <lineage>
        <taxon>Bacteria</taxon>
        <taxon>Pseudomonadati</taxon>
        <taxon>Pseudomonadota</taxon>
        <taxon>Gammaproteobacteria</taxon>
        <taxon>Legionellales</taxon>
        <taxon>Legionellaceae</taxon>
        <taxon>Legionella</taxon>
    </lineage>
</organism>
<protein>
    <recommendedName>
        <fullName evidence="4">Flagellar hook-associated protein 1</fullName>
    </recommendedName>
</protein>
<dbReference type="PANTHER" id="PTHR30033:SF1">
    <property type="entry name" value="FLAGELLAR HOOK-ASSOCIATED PROTEIN 1"/>
    <property type="match status" value="1"/>
</dbReference>
<comment type="subcellular location">
    <subcellularLocation>
        <location evidence="1">Bacterial flagellum</location>
    </subcellularLocation>
    <subcellularLocation>
        <location evidence="2">Secreted</location>
    </subcellularLocation>
</comment>
<keyword evidence="11" id="KW-0969">Cilium</keyword>
<evidence type="ECO:0000256" key="6">
    <source>
        <dbReference type="ARBA" id="ARBA00023143"/>
    </source>
</evidence>
<dbReference type="Proteomes" id="UP000054729">
    <property type="component" value="Unassembled WGS sequence"/>
</dbReference>
<evidence type="ECO:0000256" key="3">
    <source>
        <dbReference type="ARBA" id="ARBA00009677"/>
    </source>
</evidence>
<feature type="domain" description="Flagellar basal body rod protein N-terminal" evidence="7">
    <location>
        <begin position="4"/>
        <end position="34"/>
    </location>
</feature>